<feature type="domain" description="BHLH" evidence="5">
    <location>
        <begin position="27"/>
        <end position="78"/>
    </location>
</feature>
<dbReference type="OrthoDB" id="10069510at2759"/>
<accession>A0A6H5IVV9</accession>
<dbReference type="PROSITE" id="PS50888">
    <property type="entry name" value="BHLH"/>
    <property type="match status" value="1"/>
</dbReference>
<organism evidence="6 7">
    <name type="scientific">Trichogramma brassicae</name>
    <dbReference type="NCBI Taxonomy" id="86971"/>
    <lineage>
        <taxon>Eukaryota</taxon>
        <taxon>Metazoa</taxon>
        <taxon>Ecdysozoa</taxon>
        <taxon>Arthropoda</taxon>
        <taxon>Hexapoda</taxon>
        <taxon>Insecta</taxon>
        <taxon>Pterygota</taxon>
        <taxon>Neoptera</taxon>
        <taxon>Endopterygota</taxon>
        <taxon>Hymenoptera</taxon>
        <taxon>Apocrita</taxon>
        <taxon>Proctotrupomorpha</taxon>
        <taxon>Chalcidoidea</taxon>
        <taxon>Trichogrammatidae</taxon>
        <taxon>Trichogramma</taxon>
    </lineage>
</organism>
<dbReference type="Pfam" id="PF00010">
    <property type="entry name" value="HLH"/>
    <property type="match status" value="1"/>
</dbReference>
<keyword evidence="1" id="KW-0805">Transcription regulation</keyword>
<protein>
    <recommendedName>
        <fullName evidence="5">BHLH domain-containing protein</fullName>
    </recommendedName>
</protein>
<name>A0A6H5IVV9_9HYME</name>
<evidence type="ECO:0000259" key="5">
    <source>
        <dbReference type="PROSITE" id="PS50888"/>
    </source>
</evidence>
<evidence type="ECO:0000313" key="6">
    <source>
        <dbReference type="EMBL" id="CAB0041014.1"/>
    </source>
</evidence>
<dbReference type="Proteomes" id="UP000479190">
    <property type="component" value="Unassembled WGS sequence"/>
</dbReference>
<dbReference type="GO" id="GO:0046983">
    <property type="term" value="F:protein dimerization activity"/>
    <property type="evidence" value="ECO:0007669"/>
    <property type="project" value="InterPro"/>
</dbReference>
<evidence type="ECO:0000256" key="3">
    <source>
        <dbReference type="ARBA" id="ARBA00023163"/>
    </source>
</evidence>
<evidence type="ECO:0000256" key="4">
    <source>
        <dbReference type="SAM" id="MobiDB-lite"/>
    </source>
</evidence>
<keyword evidence="7" id="KW-1185">Reference proteome</keyword>
<gene>
    <name evidence="6" type="ORF">TBRA_LOCUS12700</name>
</gene>
<evidence type="ECO:0000256" key="1">
    <source>
        <dbReference type="ARBA" id="ARBA00023015"/>
    </source>
</evidence>
<dbReference type="SMART" id="SM00353">
    <property type="entry name" value="HLH"/>
    <property type="match status" value="1"/>
</dbReference>
<evidence type="ECO:0000256" key="2">
    <source>
        <dbReference type="ARBA" id="ARBA00023125"/>
    </source>
</evidence>
<dbReference type="InterPro" id="IPR011598">
    <property type="entry name" value="bHLH_dom"/>
</dbReference>
<reference evidence="6 7" key="1">
    <citation type="submission" date="2020-02" db="EMBL/GenBank/DDBJ databases">
        <authorList>
            <person name="Ferguson B K."/>
        </authorList>
    </citation>
    <scope>NUCLEOTIDE SEQUENCE [LARGE SCALE GENOMIC DNA]</scope>
</reference>
<dbReference type="Gene3D" id="4.10.280.10">
    <property type="entry name" value="Helix-loop-helix DNA-binding domain"/>
    <property type="match status" value="1"/>
</dbReference>
<dbReference type="AlphaFoldDB" id="A0A6H5IVV9"/>
<proteinExistence type="predicted"/>
<evidence type="ECO:0000313" key="7">
    <source>
        <dbReference type="Proteomes" id="UP000479190"/>
    </source>
</evidence>
<dbReference type="PANTHER" id="PTHR13864">
    <property type="entry name" value="T-CELL ACUTE LYMPHOCYTIC LEUKEMIA/STEM CELL LEUKEMIA-RELATED"/>
    <property type="match status" value="1"/>
</dbReference>
<dbReference type="GO" id="GO:0000978">
    <property type="term" value="F:RNA polymerase II cis-regulatory region sequence-specific DNA binding"/>
    <property type="evidence" value="ECO:0007669"/>
    <property type="project" value="TreeGrafter"/>
</dbReference>
<dbReference type="SUPFAM" id="SSF47459">
    <property type="entry name" value="HLH, helix-loop-helix DNA-binding domain"/>
    <property type="match status" value="1"/>
</dbReference>
<keyword evidence="2" id="KW-0238">DNA-binding</keyword>
<dbReference type="EMBL" id="CADCXV010001081">
    <property type="protein sequence ID" value="CAB0041014.1"/>
    <property type="molecule type" value="Genomic_DNA"/>
</dbReference>
<feature type="region of interest" description="Disordered" evidence="4">
    <location>
        <begin position="1"/>
        <end position="21"/>
    </location>
</feature>
<dbReference type="GO" id="GO:0000981">
    <property type="term" value="F:DNA-binding transcription factor activity, RNA polymerase II-specific"/>
    <property type="evidence" value="ECO:0007669"/>
    <property type="project" value="InterPro"/>
</dbReference>
<dbReference type="InterPro" id="IPR040238">
    <property type="entry name" value="TAL-like"/>
</dbReference>
<keyword evidence="3" id="KW-0804">Transcription</keyword>
<sequence length="78" mass="8623">MQADGASSPRSNGFGESASPRVGSIGVRKLFTNSRERWRQQNVSGAFSELRKLVPTHPPDKKLSKNEILRMAIKSLVN</sequence>
<dbReference type="InterPro" id="IPR036638">
    <property type="entry name" value="HLH_DNA-bd_sf"/>
</dbReference>
<dbReference type="PANTHER" id="PTHR13864:SF15">
    <property type="entry name" value="T-CELL ACUTE LYMPHOCYTIC LEUKEMIA PROTEIN 1 HOMOLOG-RELATED"/>
    <property type="match status" value="1"/>
</dbReference>